<dbReference type="InterPro" id="IPR052356">
    <property type="entry name" value="Thiol_S-MT"/>
</dbReference>
<dbReference type="EMBL" id="AP018711">
    <property type="protein sequence ID" value="BBE34051.1"/>
    <property type="molecule type" value="Genomic_DNA"/>
</dbReference>
<keyword evidence="2" id="KW-0808">Transferase</keyword>
<dbReference type="InterPro" id="IPR029063">
    <property type="entry name" value="SAM-dependent_MTases_sf"/>
</dbReference>
<gene>
    <name evidence="2" type="ORF">SmB9_17090</name>
</gene>
<keyword evidence="2" id="KW-0489">Methyltransferase</keyword>
<dbReference type="Proteomes" id="UP000275727">
    <property type="component" value="Chromosome"/>
</dbReference>
<dbReference type="Pfam" id="PF08241">
    <property type="entry name" value="Methyltransf_11"/>
    <property type="match status" value="1"/>
</dbReference>
<evidence type="ECO:0000313" key="3">
    <source>
        <dbReference type="Proteomes" id="UP000275727"/>
    </source>
</evidence>
<evidence type="ECO:0000259" key="1">
    <source>
        <dbReference type="Pfam" id="PF08241"/>
    </source>
</evidence>
<accession>A0AAD1D763</accession>
<dbReference type="InterPro" id="IPR013216">
    <property type="entry name" value="Methyltransf_11"/>
</dbReference>
<proteinExistence type="predicted"/>
<organism evidence="2 3">
    <name type="scientific">Sphingosinicella microcystinivorans</name>
    <dbReference type="NCBI Taxonomy" id="335406"/>
    <lineage>
        <taxon>Bacteria</taxon>
        <taxon>Pseudomonadati</taxon>
        <taxon>Pseudomonadota</taxon>
        <taxon>Alphaproteobacteria</taxon>
        <taxon>Sphingomonadales</taxon>
        <taxon>Sphingosinicellaceae</taxon>
        <taxon>Sphingosinicella</taxon>
    </lineage>
</organism>
<dbReference type="GO" id="GO:0032259">
    <property type="term" value="P:methylation"/>
    <property type="evidence" value="ECO:0007669"/>
    <property type="project" value="UniProtKB-KW"/>
</dbReference>
<feature type="domain" description="Methyltransferase type 11" evidence="1">
    <location>
        <begin position="40"/>
        <end position="138"/>
    </location>
</feature>
<dbReference type="Gene3D" id="3.40.50.150">
    <property type="entry name" value="Vaccinia Virus protein VP39"/>
    <property type="match status" value="1"/>
</dbReference>
<dbReference type="GO" id="GO:0008757">
    <property type="term" value="F:S-adenosylmethionine-dependent methyltransferase activity"/>
    <property type="evidence" value="ECO:0007669"/>
    <property type="project" value="InterPro"/>
</dbReference>
<dbReference type="PANTHER" id="PTHR45036:SF1">
    <property type="entry name" value="METHYLTRANSFERASE LIKE 7A"/>
    <property type="match status" value="1"/>
</dbReference>
<dbReference type="SUPFAM" id="SSF53335">
    <property type="entry name" value="S-adenosyl-L-methionine-dependent methyltransferases"/>
    <property type="match status" value="1"/>
</dbReference>
<dbReference type="AlphaFoldDB" id="A0AAD1D763"/>
<name>A0AAD1D763_SPHMI</name>
<protein>
    <submittedName>
        <fullName evidence="2">S-adenosylmethionine-dependent methyltransferase</fullName>
    </submittedName>
</protein>
<dbReference type="PANTHER" id="PTHR45036">
    <property type="entry name" value="METHYLTRANSFERASE LIKE 7B"/>
    <property type="match status" value="1"/>
</dbReference>
<evidence type="ECO:0000313" key="2">
    <source>
        <dbReference type="EMBL" id="BBE34051.1"/>
    </source>
</evidence>
<dbReference type="KEGG" id="smic:SmB9_17090"/>
<reference evidence="2 3" key="1">
    <citation type="submission" date="2018-06" db="EMBL/GenBank/DDBJ databases">
        <title>Complete Genome Sequence of the Microcystin-Degrading Bacterium Sphingosinicella microcystinivorans Strain B-9.</title>
        <authorList>
            <person name="Jin H."/>
            <person name="Nishizawa T."/>
            <person name="Guo Y."/>
            <person name="Nishizawa A."/>
            <person name="Park H."/>
            <person name="Kato H."/>
            <person name="Tsuji K."/>
            <person name="Harada K."/>
        </authorList>
    </citation>
    <scope>NUCLEOTIDE SEQUENCE [LARGE SCALE GENOMIC DNA]</scope>
    <source>
        <strain evidence="2 3">B9</strain>
    </source>
</reference>
<dbReference type="CDD" id="cd02440">
    <property type="entry name" value="AdoMet_MTases"/>
    <property type="match status" value="1"/>
</dbReference>
<sequence length="210" mass="23173">MLMGLWDRYAVPAIVSCACTSKPVMRQRAKVVPEATGVVLELGCGSGTNFAFYDPARVTRLHALEPAPGMVARARETARHTAIMDRVQFHETGAERLLLEDESIDTAVVTFVLCTIPDWGRALREVRRVLKPGGRVLFSEHGLAPDADVARWQQRIEPVWKRVFGGCHLTRQPAAMLANSGFRVDRLETMYLPSTPRFAGFASWGAAVPA</sequence>